<protein>
    <submittedName>
        <fullName evidence="1">Uncharacterized protein</fullName>
    </submittedName>
</protein>
<keyword evidence="2" id="KW-1185">Reference proteome</keyword>
<reference evidence="1 2" key="1">
    <citation type="submission" date="2020-04" db="EMBL/GenBank/DDBJ databases">
        <title>Massilia sp. RP-1-19 isolated from soil.</title>
        <authorList>
            <person name="Dahal R.H."/>
        </authorList>
    </citation>
    <scope>NUCLEOTIDE SEQUENCE [LARGE SCALE GENOMIC DNA]</scope>
    <source>
        <strain evidence="1 2">RP-1-19</strain>
    </source>
</reference>
<name>A0A848HK75_9BURK</name>
<accession>A0A848HK75</accession>
<dbReference type="EMBL" id="JABBGG010000007">
    <property type="protein sequence ID" value="NML62256.1"/>
    <property type="molecule type" value="Genomic_DNA"/>
</dbReference>
<evidence type="ECO:0000313" key="2">
    <source>
        <dbReference type="Proteomes" id="UP000583752"/>
    </source>
</evidence>
<dbReference type="RefSeq" id="WP_169467021.1">
    <property type="nucleotide sequence ID" value="NZ_JABBGG010000007.1"/>
</dbReference>
<sequence>MRDQMPVVAAWIDDLRHTFGTEYIDRIIKEGVRGKPVFFASENGHTVGTAVPVGTRVLRDERGNRTVVMDGNGQRINDIDGADRRGKLKGMK</sequence>
<proteinExistence type="predicted"/>
<dbReference type="Proteomes" id="UP000583752">
    <property type="component" value="Unassembled WGS sequence"/>
</dbReference>
<organism evidence="1 2">
    <name type="scientific">Massilia polaris</name>
    <dbReference type="NCBI Taxonomy" id="2728846"/>
    <lineage>
        <taxon>Bacteria</taxon>
        <taxon>Pseudomonadati</taxon>
        <taxon>Pseudomonadota</taxon>
        <taxon>Betaproteobacteria</taxon>
        <taxon>Burkholderiales</taxon>
        <taxon>Oxalobacteraceae</taxon>
        <taxon>Telluria group</taxon>
        <taxon>Massilia</taxon>
    </lineage>
</organism>
<dbReference type="AlphaFoldDB" id="A0A848HK75"/>
<comment type="caution">
    <text evidence="1">The sequence shown here is derived from an EMBL/GenBank/DDBJ whole genome shotgun (WGS) entry which is preliminary data.</text>
</comment>
<gene>
    <name evidence="1" type="ORF">HHL21_14460</name>
</gene>
<evidence type="ECO:0000313" key="1">
    <source>
        <dbReference type="EMBL" id="NML62256.1"/>
    </source>
</evidence>